<dbReference type="GO" id="GO:0008270">
    <property type="term" value="F:zinc ion binding"/>
    <property type="evidence" value="ECO:0007669"/>
    <property type="project" value="UniProtKB-KW"/>
</dbReference>
<dbReference type="Gene3D" id="4.10.1060.10">
    <property type="entry name" value="Zinc finger, RanBP2-type"/>
    <property type="match status" value="2"/>
</dbReference>
<keyword evidence="3" id="KW-0862">Zinc</keyword>
<evidence type="ECO:0000256" key="4">
    <source>
        <dbReference type="PROSITE-ProRule" id="PRU00322"/>
    </source>
</evidence>
<dbReference type="GO" id="GO:0003729">
    <property type="term" value="F:mRNA binding"/>
    <property type="evidence" value="ECO:0007669"/>
    <property type="project" value="TreeGrafter"/>
</dbReference>
<dbReference type="OrthoDB" id="448399at2759"/>
<keyword evidence="8" id="KW-1185">Reference proteome</keyword>
<evidence type="ECO:0000256" key="1">
    <source>
        <dbReference type="ARBA" id="ARBA00022723"/>
    </source>
</evidence>
<dbReference type="PANTHER" id="PTHR23111:SF40">
    <property type="entry name" value="RNA-BINDING PROTEIN INVOLVED IN HETEROCHROMATIN ASSEMBLY-RELATED"/>
    <property type="match status" value="1"/>
</dbReference>
<proteinExistence type="predicted"/>
<dbReference type="PROSITE" id="PS01358">
    <property type="entry name" value="ZF_RANBP2_1"/>
    <property type="match status" value="2"/>
</dbReference>
<dbReference type="Proteomes" id="UP000287166">
    <property type="component" value="Unassembled WGS sequence"/>
</dbReference>
<keyword evidence="2 4" id="KW-0863">Zinc-finger</keyword>
<protein>
    <recommendedName>
        <fullName evidence="6">RanBP2-type domain-containing protein</fullName>
    </recommendedName>
</protein>
<dbReference type="SUPFAM" id="SSF90209">
    <property type="entry name" value="Ran binding protein zinc finger-like"/>
    <property type="match status" value="2"/>
</dbReference>
<accession>A0A401GYJ1</accession>
<sequence length="682" mass="73317">MPVPVFPISTDHLSFRDFLAAREPARYPAPATRLTDALRRLNLDSPPPSPNGSYFRAPHSPSLSWLDDHKVPFDLEKLVTRSTSSIGSDSDDDGRLTSYEAFCDARSRVIRFFDLQCSTSAALSVFSGASSSGHPVPRPAALWASKSVREPGSLFAVYATHEEARTALFSPCYSFSVAPALESDIQPPFQLRRVDLNNLISPARENFDSSSDISRQKPLCDIPSTYIGIGPPCIDLTFLRMGGRDTSDPLLHSAAVGPYTISSNPPNPKTSFRLGDWICTVASCAAHNFGRNVSCIGCGRSRSEGPPSLTQHRSASLDFSQVNHMSPRFSSPSVPRDQLSRPPFPRIMTSNLPPVNPAPTSAPPIPSLKSASPYTPLTPSGRALSIGGHVQNVSKDPLAPCIIYWPDNEALPEQGQIRPSGSAVITYPPIINTGNKGAAEKQPGDWICHKCHYLNWRRRKVCQTCFPYAEGNGDSISAAVQAERIALLESVLANQAQACGGAHAHPHERWHSVDSPARAPAAPYSEAEVPPYLRIVPRGDSLPSYELFNAGDSPSRPIYQTHGRPVGGARPFPFACAPPFPPGADAEQSMTLLPSFLQDIVQSPSLSPTTTSSSAELSLEDSVAPLQPTPRAYNAGATGFGLRRGSIWKLDGEESRHLAVYSASTSSASSPAGPGREGGRSR</sequence>
<evidence type="ECO:0000256" key="3">
    <source>
        <dbReference type="ARBA" id="ARBA00022833"/>
    </source>
</evidence>
<feature type="compositionally biased region" description="Low complexity" evidence="5">
    <location>
        <begin position="662"/>
        <end position="674"/>
    </location>
</feature>
<dbReference type="InterPro" id="IPR036443">
    <property type="entry name" value="Znf_RanBP2_sf"/>
</dbReference>
<feature type="domain" description="RanBP2-type" evidence="6">
    <location>
        <begin position="273"/>
        <end position="304"/>
    </location>
</feature>
<feature type="region of interest" description="Disordered" evidence="5">
    <location>
        <begin position="659"/>
        <end position="682"/>
    </location>
</feature>
<gene>
    <name evidence="7" type="ORF">SCP_1003910</name>
</gene>
<dbReference type="InterPro" id="IPR001876">
    <property type="entry name" value="Znf_RanBP2"/>
</dbReference>
<comment type="caution">
    <text evidence="7">The sequence shown here is derived from an EMBL/GenBank/DDBJ whole genome shotgun (WGS) entry which is preliminary data.</text>
</comment>
<dbReference type="PANTHER" id="PTHR23111">
    <property type="entry name" value="ZINC FINGER PROTEIN"/>
    <property type="match status" value="1"/>
</dbReference>
<evidence type="ECO:0000313" key="7">
    <source>
        <dbReference type="EMBL" id="GBE87144.1"/>
    </source>
</evidence>
<organism evidence="7 8">
    <name type="scientific">Sparassis crispa</name>
    <dbReference type="NCBI Taxonomy" id="139825"/>
    <lineage>
        <taxon>Eukaryota</taxon>
        <taxon>Fungi</taxon>
        <taxon>Dikarya</taxon>
        <taxon>Basidiomycota</taxon>
        <taxon>Agaricomycotina</taxon>
        <taxon>Agaricomycetes</taxon>
        <taxon>Polyporales</taxon>
        <taxon>Sparassidaceae</taxon>
        <taxon>Sparassis</taxon>
    </lineage>
</organism>
<dbReference type="SMART" id="SM00547">
    <property type="entry name" value="ZnF_RBZ"/>
    <property type="match status" value="2"/>
</dbReference>
<evidence type="ECO:0000256" key="2">
    <source>
        <dbReference type="ARBA" id="ARBA00022771"/>
    </source>
</evidence>
<dbReference type="PROSITE" id="PS50199">
    <property type="entry name" value="ZF_RANBP2_2"/>
    <property type="match status" value="1"/>
</dbReference>
<dbReference type="GeneID" id="38784061"/>
<evidence type="ECO:0000256" key="5">
    <source>
        <dbReference type="SAM" id="MobiDB-lite"/>
    </source>
</evidence>
<dbReference type="AlphaFoldDB" id="A0A401GYJ1"/>
<reference evidence="7 8" key="1">
    <citation type="journal article" date="2018" name="Sci. Rep.">
        <title>Genome sequence of the cauliflower mushroom Sparassis crispa (Hanabiratake) and its association with beneficial usage.</title>
        <authorList>
            <person name="Kiyama R."/>
            <person name="Furutani Y."/>
            <person name="Kawaguchi K."/>
            <person name="Nakanishi T."/>
        </authorList>
    </citation>
    <scope>NUCLEOTIDE SEQUENCE [LARGE SCALE GENOMIC DNA]</scope>
</reference>
<keyword evidence="1" id="KW-0479">Metal-binding</keyword>
<evidence type="ECO:0000259" key="6">
    <source>
        <dbReference type="PROSITE" id="PS50199"/>
    </source>
</evidence>
<dbReference type="EMBL" id="BFAD01000010">
    <property type="protein sequence ID" value="GBE87144.1"/>
    <property type="molecule type" value="Genomic_DNA"/>
</dbReference>
<evidence type="ECO:0000313" key="8">
    <source>
        <dbReference type="Proteomes" id="UP000287166"/>
    </source>
</evidence>
<dbReference type="STRING" id="139825.A0A401GYJ1"/>
<name>A0A401GYJ1_9APHY</name>
<dbReference type="RefSeq" id="XP_027618057.1">
    <property type="nucleotide sequence ID" value="XM_027762256.1"/>
</dbReference>
<dbReference type="InParanoid" id="A0A401GYJ1"/>